<reference evidence="11 12" key="1">
    <citation type="submission" date="2020-10" db="EMBL/GenBank/DDBJ databases">
        <title>Draft genome of Ramlibacter aquaticus LMG 30558.</title>
        <authorList>
            <person name="Props R."/>
        </authorList>
    </citation>
    <scope>NUCLEOTIDE SEQUENCE [LARGE SCALE GENOMIC DNA]</scope>
    <source>
        <strain evidence="11 12">LMG 30558</strain>
    </source>
</reference>
<comment type="subcellular location">
    <subcellularLocation>
        <location evidence="1">Cell membrane</location>
        <topology evidence="1">Multi-pass membrane protein</topology>
    </subcellularLocation>
</comment>
<evidence type="ECO:0000256" key="5">
    <source>
        <dbReference type="ARBA" id="ARBA00022840"/>
    </source>
</evidence>
<dbReference type="CDD" id="cd03228">
    <property type="entry name" value="ABCC_MRP_Like"/>
    <property type="match status" value="1"/>
</dbReference>
<feature type="transmembrane region" description="Helical" evidence="8">
    <location>
        <begin position="193"/>
        <end position="211"/>
    </location>
</feature>
<organism evidence="11 12">
    <name type="scientific">Ramlibacter aquaticus</name>
    <dbReference type="NCBI Taxonomy" id="2780094"/>
    <lineage>
        <taxon>Bacteria</taxon>
        <taxon>Pseudomonadati</taxon>
        <taxon>Pseudomonadota</taxon>
        <taxon>Betaproteobacteria</taxon>
        <taxon>Burkholderiales</taxon>
        <taxon>Comamonadaceae</taxon>
        <taxon>Ramlibacter</taxon>
    </lineage>
</organism>
<evidence type="ECO:0000313" key="12">
    <source>
        <dbReference type="Proteomes" id="UP000715965"/>
    </source>
</evidence>
<keyword evidence="2" id="KW-1003">Cell membrane</keyword>
<keyword evidence="7 8" id="KW-0472">Membrane</keyword>
<evidence type="ECO:0000256" key="3">
    <source>
        <dbReference type="ARBA" id="ARBA00022692"/>
    </source>
</evidence>
<dbReference type="SUPFAM" id="SSF90123">
    <property type="entry name" value="ABC transporter transmembrane region"/>
    <property type="match status" value="1"/>
</dbReference>
<dbReference type="InterPro" id="IPR011527">
    <property type="entry name" value="ABC1_TM_dom"/>
</dbReference>
<dbReference type="PROSITE" id="PS50893">
    <property type="entry name" value="ABC_TRANSPORTER_2"/>
    <property type="match status" value="1"/>
</dbReference>
<dbReference type="PANTHER" id="PTHR24221:SF654">
    <property type="entry name" value="ATP-BINDING CASSETTE SUB-FAMILY B MEMBER 6"/>
    <property type="match status" value="1"/>
</dbReference>
<evidence type="ECO:0000256" key="6">
    <source>
        <dbReference type="ARBA" id="ARBA00022989"/>
    </source>
</evidence>
<evidence type="ECO:0000313" key="11">
    <source>
        <dbReference type="EMBL" id="MBE7939429.1"/>
    </source>
</evidence>
<feature type="transmembrane region" description="Helical" evidence="8">
    <location>
        <begin position="280"/>
        <end position="298"/>
    </location>
</feature>
<feature type="transmembrane region" description="Helical" evidence="8">
    <location>
        <begin position="161"/>
        <end position="187"/>
    </location>
</feature>
<feature type="transmembrane region" description="Helical" evidence="8">
    <location>
        <begin position="93"/>
        <end position="114"/>
    </location>
</feature>
<dbReference type="Gene3D" id="3.40.50.300">
    <property type="entry name" value="P-loop containing nucleotide triphosphate hydrolases"/>
    <property type="match status" value="1"/>
</dbReference>
<dbReference type="RefSeq" id="WP_193778977.1">
    <property type="nucleotide sequence ID" value="NZ_JADDOJ010000005.1"/>
</dbReference>
<evidence type="ECO:0000256" key="4">
    <source>
        <dbReference type="ARBA" id="ARBA00022741"/>
    </source>
</evidence>
<evidence type="ECO:0000256" key="2">
    <source>
        <dbReference type="ARBA" id="ARBA00022475"/>
    </source>
</evidence>
<evidence type="ECO:0000256" key="7">
    <source>
        <dbReference type="ARBA" id="ARBA00023136"/>
    </source>
</evidence>
<dbReference type="SUPFAM" id="SSF52540">
    <property type="entry name" value="P-loop containing nucleoside triphosphate hydrolases"/>
    <property type="match status" value="1"/>
</dbReference>
<dbReference type="Pfam" id="PF00664">
    <property type="entry name" value="ABC_membrane"/>
    <property type="match status" value="1"/>
</dbReference>
<dbReference type="GO" id="GO:0005524">
    <property type="term" value="F:ATP binding"/>
    <property type="evidence" value="ECO:0007669"/>
    <property type="project" value="UniProtKB-KW"/>
</dbReference>
<dbReference type="PANTHER" id="PTHR24221">
    <property type="entry name" value="ATP-BINDING CASSETTE SUB-FAMILY B"/>
    <property type="match status" value="1"/>
</dbReference>
<dbReference type="InterPro" id="IPR027417">
    <property type="entry name" value="P-loop_NTPase"/>
</dbReference>
<protein>
    <submittedName>
        <fullName evidence="11">ABC transporter ATP-binding protein</fullName>
    </submittedName>
</protein>
<evidence type="ECO:0000259" key="9">
    <source>
        <dbReference type="PROSITE" id="PS50893"/>
    </source>
</evidence>
<dbReference type="InterPro" id="IPR003439">
    <property type="entry name" value="ABC_transporter-like_ATP-bd"/>
</dbReference>
<sequence length="597" mass="63341">MADATPSGAAADSSVLSKYRRVWAQLPPRLRASAAVLMLGNVAGAALEVAGLALLTALMSAITPGASGTASPWMQALLRALDPGDPVQQALRLVAACAAVFALKNIFMAALAWLEASFAFHLQAFLSDRVLHNLLVQDYEQAARRSPAVQLNLMTSEMQTLVFAVALPTLTFVSELLLMLAVVGFLFWAEPTLTAAVVGIVGIAVAVLMRASRRAVGTLGRQRQRIEDERTRRLREVVDHLREVHVYRAAQEARRRLRTNGDELARILRAFQMLSTGPRFVLELVLVGVLLGAVLIGLQGATRHALIVSVGVFAASGFRLLIGANRLIMSAQGIRFGQFAFARILGDLEAVGRDGPATAALPLPATLQPAPRALALAGASYGYPGGPPLLQGLDLALAPGEMVGIRGGSGMGKTTLLELFAGLRQASAGHLLLDGRPVADPARDIFPAVGYLGQSPAVFSDSVRRNVAYGCADEAIDDARVWSALARAHLEAHVRTLPGGLDAEIGRDGVQFSGGQAQRLALARALYAGRRFLLLDEPTSALDGPTEADVIATLVELSRECGLLLVSHRPAPLQACTRVYELQQGRLQPVGLADLRP</sequence>
<name>A0ABR9SAP5_9BURK</name>
<dbReference type="InterPro" id="IPR039421">
    <property type="entry name" value="Type_1_exporter"/>
</dbReference>
<dbReference type="Gene3D" id="1.20.1560.10">
    <property type="entry name" value="ABC transporter type 1, transmembrane domain"/>
    <property type="match status" value="1"/>
</dbReference>
<evidence type="ECO:0000256" key="8">
    <source>
        <dbReference type="SAM" id="Phobius"/>
    </source>
</evidence>
<feature type="domain" description="ABC transporter" evidence="9">
    <location>
        <begin position="374"/>
        <end position="595"/>
    </location>
</feature>
<evidence type="ECO:0000256" key="1">
    <source>
        <dbReference type="ARBA" id="ARBA00004651"/>
    </source>
</evidence>
<dbReference type="Proteomes" id="UP000715965">
    <property type="component" value="Unassembled WGS sequence"/>
</dbReference>
<accession>A0ABR9SAP5</accession>
<keyword evidence="12" id="KW-1185">Reference proteome</keyword>
<dbReference type="PROSITE" id="PS50929">
    <property type="entry name" value="ABC_TM1F"/>
    <property type="match status" value="1"/>
</dbReference>
<dbReference type="SMART" id="SM00382">
    <property type="entry name" value="AAA"/>
    <property type="match status" value="1"/>
</dbReference>
<gene>
    <name evidence="11" type="ORF">IM725_02445</name>
</gene>
<keyword evidence="4" id="KW-0547">Nucleotide-binding</keyword>
<keyword evidence="3 8" id="KW-0812">Transmembrane</keyword>
<dbReference type="InterPro" id="IPR036640">
    <property type="entry name" value="ABC1_TM_sf"/>
</dbReference>
<dbReference type="InterPro" id="IPR017871">
    <property type="entry name" value="ABC_transporter-like_CS"/>
</dbReference>
<keyword evidence="5 11" id="KW-0067">ATP-binding</keyword>
<dbReference type="InterPro" id="IPR003593">
    <property type="entry name" value="AAA+_ATPase"/>
</dbReference>
<comment type="caution">
    <text evidence="11">The sequence shown here is derived from an EMBL/GenBank/DDBJ whole genome shotgun (WGS) entry which is preliminary data.</text>
</comment>
<feature type="transmembrane region" description="Helical" evidence="8">
    <location>
        <begin position="304"/>
        <end position="322"/>
    </location>
</feature>
<feature type="transmembrane region" description="Helical" evidence="8">
    <location>
        <begin position="35"/>
        <end position="62"/>
    </location>
</feature>
<keyword evidence="6 8" id="KW-1133">Transmembrane helix</keyword>
<dbReference type="Pfam" id="PF00005">
    <property type="entry name" value="ABC_tran"/>
    <property type="match status" value="1"/>
</dbReference>
<evidence type="ECO:0000259" key="10">
    <source>
        <dbReference type="PROSITE" id="PS50929"/>
    </source>
</evidence>
<proteinExistence type="predicted"/>
<dbReference type="PROSITE" id="PS00211">
    <property type="entry name" value="ABC_TRANSPORTER_1"/>
    <property type="match status" value="1"/>
</dbReference>
<dbReference type="EMBL" id="JADDOJ010000005">
    <property type="protein sequence ID" value="MBE7939429.1"/>
    <property type="molecule type" value="Genomic_DNA"/>
</dbReference>
<feature type="domain" description="ABC transmembrane type-1" evidence="10">
    <location>
        <begin position="35"/>
        <end position="316"/>
    </location>
</feature>